<organism evidence="2 4">
    <name type="scientific">Perkinsus olseni</name>
    <name type="common">Perkinsus atlanticus</name>
    <dbReference type="NCBI Taxonomy" id="32597"/>
    <lineage>
        <taxon>Eukaryota</taxon>
        <taxon>Sar</taxon>
        <taxon>Alveolata</taxon>
        <taxon>Perkinsozoa</taxon>
        <taxon>Perkinsea</taxon>
        <taxon>Perkinsida</taxon>
        <taxon>Perkinsidae</taxon>
        <taxon>Perkinsus</taxon>
    </lineage>
</organism>
<dbReference type="AlphaFoldDB" id="A0A7J6KQM6"/>
<dbReference type="Pfam" id="PF00026">
    <property type="entry name" value="Asp"/>
    <property type="match status" value="1"/>
</dbReference>
<dbReference type="Proteomes" id="UP000570595">
    <property type="component" value="Unassembled WGS sequence"/>
</dbReference>
<dbReference type="InterPro" id="IPR021109">
    <property type="entry name" value="Peptidase_aspartic_dom_sf"/>
</dbReference>
<feature type="domain" description="Peptidase A1" evidence="1">
    <location>
        <begin position="6"/>
        <end position="358"/>
    </location>
</feature>
<dbReference type="OrthoDB" id="10271791at2759"/>
<comment type="caution">
    <text evidence="2">The sequence shown here is derived from an EMBL/GenBank/DDBJ whole genome shotgun (WGS) entry which is preliminary data.</text>
</comment>
<gene>
    <name evidence="3" type="ORF">FOL46_000981</name>
    <name evidence="2" type="ORF">FOZ61_002032</name>
</gene>
<protein>
    <recommendedName>
        <fullName evidence="1">Peptidase A1 domain-containing protein</fullName>
    </recommendedName>
</protein>
<dbReference type="InterPro" id="IPR033121">
    <property type="entry name" value="PEPTIDASE_A1"/>
</dbReference>
<dbReference type="Gene3D" id="2.40.70.10">
    <property type="entry name" value="Acid Proteases"/>
    <property type="match status" value="2"/>
</dbReference>
<evidence type="ECO:0000313" key="3">
    <source>
        <dbReference type="EMBL" id="KAF4650417.1"/>
    </source>
</evidence>
<evidence type="ECO:0000313" key="5">
    <source>
        <dbReference type="Proteomes" id="UP000572268"/>
    </source>
</evidence>
<sequence>MPVEEGYINVTIDGQEVELLVDSNAWGIELIDGRWYEAKYGKGACDEPHAGCYFCKEESPCIFKKELVRKSSFADGTWIKGIERTGSLELGGHETTNFTFTVFRIIEWVGSRPHGFFGLAGLSRTSNLFQPWPGQEGLLDALVRHNVIGRQSYTVRTDTTQVSEYVTGQLTLGGTVEKSKNTKYTFPQFTYDPRFYRAITSVWVSSLKLFDPRMNLTTKERPVGLHSSSFLATMDTGANGVYLPYEGLLEDIERELKKEMKGKGYREKQIGEVWRRDEWGVVYVKEEAFDSLPVLGFQLGEGDYSIPIKIHPMHYCADTLQGEYLIFVQQTNYSVLGTPFFRAYSVHVDFTSKEIALLEN</sequence>
<dbReference type="PROSITE" id="PS51767">
    <property type="entry name" value="PEPTIDASE_A1"/>
    <property type="match status" value="1"/>
</dbReference>
<evidence type="ECO:0000259" key="1">
    <source>
        <dbReference type="PROSITE" id="PS51767"/>
    </source>
</evidence>
<dbReference type="EMBL" id="JABANN010001254">
    <property type="protein sequence ID" value="KAF4650417.1"/>
    <property type="molecule type" value="Genomic_DNA"/>
</dbReference>
<reference evidence="4 5" key="1">
    <citation type="submission" date="2020-04" db="EMBL/GenBank/DDBJ databases">
        <title>Perkinsus olseni comparative genomics.</title>
        <authorList>
            <person name="Bogema D.R."/>
        </authorList>
    </citation>
    <scope>NUCLEOTIDE SEQUENCE [LARGE SCALE GENOMIC DNA]</scope>
    <source>
        <strain evidence="2">ATCC PRA-179</strain>
        <strain evidence="3">ATCC PRA-31</strain>
    </source>
</reference>
<accession>A0A7J6KQM6</accession>
<name>A0A7J6KQM6_PEROL</name>
<dbReference type="Proteomes" id="UP000572268">
    <property type="component" value="Unassembled WGS sequence"/>
</dbReference>
<proteinExistence type="predicted"/>
<dbReference type="SUPFAM" id="SSF50630">
    <property type="entry name" value="Acid proteases"/>
    <property type="match status" value="1"/>
</dbReference>
<evidence type="ECO:0000313" key="4">
    <source>
        <dbReference type="Proteomes" id="UP000570595"/>
    </source>
</evidence>
<dbReference type="EMBL" id="JABAHT010001536">
    <property type="protein sequence ID" value="KAF4648899.1"/>
    <property type="molecule type" value="Genomic_DNA"/>
</dbReference>
<evidence type="ECO:0000313" key="2">
    <source>
        <dbReference type="EMBL" id="KAF4648899.1"/>
    </source>
</evidence>